<evidence type="ECO:0000313" key="3">
    <source>
        <dbReference type="EMBL" id="HHJ52503.1"/>
    </source>
</evidence>
<evidence type="ECO:0000256" key="1">
    <source>
        <dbReference type="ARBA" id="ARBA00022729"/>
    </source>
</evidence>
<organism evidence="3">
    <name type="scientific">Caldithrix abyssi</name>
    <dbReference type="NCBI Taxonomy" id="187145"/>
    <lineage>
        <taxon>Bacteria</taxon>
        <taxon>Pseudomonadati</taxon>
        <taxon>Calditrichota</taxon>
        <taxon>Calditrichia</taxon>
        <taxon>Calditrichales</taxon>
        <taxon>Calditrichaceae</taxon>
        <taxon>Caldithrix</taxon>
    </lineage>
</organism>
<dbReference type="GO" id="GO:0016853">
    <property type="term" value="F:isomerase activity"/>
    <property type="evidence" value="ECO:0007669"/>
    <property type="project" value="UniProtKB-KW"/>
</dbReference>
<sequence length="176" mass="20642">MKKFVVILFFLLGFNFASAQQLIDGIMAVVGKEIILYSEVQQLVQNYMMQNRIDPQQNAKLMDQLSKQMLERMIEQKLLLAKAEEDTITVDDQTLDQQVDARIKYMIQQAGSEEKLEQIFGSPMKKIKRDTRKLLKEQMMVEQVRAKKLRGTRVSRREVEEFYKTYKDSLPIQEAT</sequence>
<dbReference type="AlphaFoldDB" id="A0A7V5PNT9"/>
<accession>A0A7V5PNT9</accession>
<keyword evidence="3" id="KW-0413">Isomerase</keyword>
<dbReference type="InterPro" id="IPR050280">
    <property type="entry name" value="OMP_Chaperone_SurA"/>
</dbReference>
<keyword evidence="1 2" id="KW-0732">Signal</keyword>
<comment type="caution">
    <text evidence="3">The sequence shown here is derived from an EMBL/GenBank/DDBJ whole genome shotgun (WGS) entry which is preliminary data.</text>
</comment>
<protein>
    <submittedName>
        <fullName evidence="3">Parvulin peptidyl-prolyl isomerase</fullName>
    </submittedName>
</protein>
<reference evidence="3" key="1">
    <citation type="journal article" date="2020" name="mSystems">
        <title>Genome- and Community-Level Interaction Insights into Carbon Utilization and Element Cycling Functions of Hydrothermarchaeota in Hydrothermal Sediment.</title>
        <authorList>
            <person name="Zhou Z."/>
            <person name="Liu Y."/>
            <person name="Xu W."/>
            <person name="Pan J."/>
            <person name="Luo Z.H."/>
            <person name="Li M."/>
        </authorList>
    </citation>
    <scope>NUCLEOTIDE SEQUENCE [LARGE SCALE GENOMIC DNA]</scope>
    <source>
        <strain evidence="3">HyVt-527</strain>
    </source>
</reference>
<dbReference type="Gene3D" id="1.10.4030.10">
    <property type="entry name" value="Porin chaperone SurA, peptide-binding domain"/>
    <property type="match status" value="1"/>
</dbReference>
<dbReference type="EMBL" id="DROD01000328">
    <property type="protein sequence ID" value="HHJ52503.1"/>
    <property type="molecule type" value="Genomic_DNA"/>
</dbReference>
<dbReference type="Proteomes" id="UP000886124">
    <property type="component" value="Unassembled WGS sequence"/>
</dbReference>
<gene>
    <name evidence="3" type="ORF">ENJ89_04860</name>
</gene>
<feature type="chain" id="PRO_5031448711" evidence="2">
    <location>
        <begin position="20"/>
        <end position="176"/>
    </location>
</feature>
<feature type="signal peptide" evidence="2">
    <location>
        <begin position="1"/>
        <end position="19"/>
    </location>
</feature>
<proteinExistence type="predicted"/>
<dbReference type="PANTHER" id="PTHR47637">
    <property type="entry name" value="CHAPERONE SURA"/>
    <property type="match status" value="1"/>
</dbReference>
<name>A0A7V5PNT9_CALAY</name>
<evidence type="ECO:0000256" key="2">
    <source>
        <dbReference type="SAM" id="SignalP"/>
    </source>
</evidence>
<feature type="non-terminal residue" evidence="3">
    <location>
        <position position="176"/>
    </location>
</feature>
<dbReference type="SUPFAM" id="SSF109998">
    <property type="entry name" value="Triger factor/SurA peptide-binding domain-like"/>
    <property type="match status" value="1"/>
</dbReference>
<dbReference type="Pfam" id="PF13624">
    <property type="entry name" value="SurA_N_3"/>
    <property type="match status" value="1"/>
</dbReference>
<dbReference type="InterPro" id="IPR027304">
    <property type="entry name" value="Trigger_fact/SurA_dom_sf"/>
</dbReference>
<dbReference type="PANTHER" id="PTHR47637:SF1">
    <property type="entry name" value="CHAPERONE SURA"/>
    <property type="match status" value="1"/>
</dbReference>